<name>A0A336MAL7_CULSO</name>
<feature type="region of interest" description="Disordered" evidence="1">
    <location>
        <begin position="367"/>
        <end position="393"/>
    </location>
</feature>
<reference evidence="2" key="1">
    <citation type="submission" date="2018-07" db="EMBL/GenBank/DDBJ databases">
        <authorList>
            <person name="Quirk P.G."/>
            <person name="Krulwich T.A."/>
        </authorList>
    </citation>
    <scope>NUCLEOTIDE SEQUENCE</scope>
</reference>
<dbReference type="GO" id="GO:0003723">
    <property type="term" value="F:RNA binding"/>
    <property type="evidence" value="ECO:0007669"/>
    <property type="project" value="TreeGrafter"/>
</dbReference>
<dbReference type="PANTHER" id="PTHR14700">
    <property type="entry name" value="PENTATRICOPEPTIDE REPEAT-CONTAINING PROTEIN 2, MITOCHONDRIAL"/>
    <property type="match status" value="1"/>
</dbReference>
<organism evidence="2">
    <name type="scientific">Culicoides sonorensis</name>
    <name type="common">Biting midge</name>
    <dbReference type="NCBI Taxonomy" id="179676"/>
    <lineage>
        <taxon>Eukaryota</taxon>
        <taxon>Metazoa</taxon>
        <taxon>Ecdysozoa</taxon>
        <taxon>Arthropoda</taxon>
        <taxon>Hexapoda</taxon>
        <taxon>Insecta</taxon>
        <taxon>Pterygota</taxon>
        <taxon>Neoptera</taxon>
        <taxon>Endopterygota</taxon>
        <taxon>Diptera</taxon>
        <taxon>Nematocera</taxon>
        <taxon>Chironomoidea</taxon>
        <taxon>Ceratopogonidae</taxon>
        <taxon>Ceratopogoninae</taxon>
        <taxon>Culicoides</taxon>
        <taxon>Monoculicoides</taxon>
    </lineage>
</organism>
<dbReference type="OMA" id="KFYCSQI"/>
<sequence>MLRNIIRCVGLQGYNGIYSNLVTNSARTLYTVQSLGLDGYESNRTRTKSMFSSTVDRFKEKMNNYSSEDSKNLVFSEDLKNIVHLAEKEDIPLVIKMLKKFATQNSELRFGSYVFGPVIMRMFYYLQDEETALQCFKDKSYDGIFDQWMSYQILCDMLYEKQRYQDILDVYDLIQERQIEGSMFPKHTIILVFGACYKMNTPESFKYATTLWKKMLSAGHSPMRRTVTFGAGLALAQNAPHIALEMLYNTKQQNYITVRNMKVLAMIELGRTDDVIPVLRSVLEAVGGSLTKQTFCAEILERVRAAVDKSDNKELKIDYDRIEKYLKENGHVSDQTINDLICMEIDTKSMPTNNMGNKNQTFINASFSRDNQNSRNRRPMSGRPQRPGLSEMY</sequence>
<dbReference type="VEuPathDB" id="VectorBase:CSON014368"/>
<dbReference type="EMBL" id="UFQT01000794">
    <property type="protein sequence ID" value="SSX27296.1"/>
    <property type="molecule type" value="Genomic_DNA"/>
</dbReference>
<dbReference type="GO" id="GO:0050684">
    <property type="term" value="P:regulation of mRNA processing"/>
    <property type="evidence" value="ECO:0007669"/>
    <property type="project" value="InterPro"/>
</dbReference>
<dbReference type="GO" id="GO:0007005">
    <property type="term" value="P:mitochondrion organization"/>
    <property type="evidence" value="ECO:0007669"/>
    <property type="project" value="TreeGrafter"/>
</dbReference>
<dbReference type="PANTHER" id="PTHR14700:SF0">
    <property type="entry name" value="PENTATRICOPEPTIDE REPEAT-CONTAINING PROTEIN 2, MITOCHONDRIAL"/>
    <property type="match status" value="1"/>
</dbReference>
<dbReference type="AlphaFoldDB" id="A0A336MAL7"/>
<protein>
    <submittedName>
        <fullName evidence="2">CSON014368 protein</fullName>
    </submittedName>
</protein>
<evidence type="ECO:0000313" key="2">
    <source>
        <dbReference type="EMBL" id="SSX27296.1"/>
    </source>
</evidence>
<evidence type="ECO:0000256" key="1">
    <source>
        <dbReference type="SAM" id="MobiDB-lite"/>
    </source>
</evidence>
<proteinExistence type="predicted"/>
<accession>A0A336MAL7</accession>
<gene>
    <name evidence="2" type="primary">CSON014368</name>
</gene>
<dbReference type="GO" id="GO:0005739">
    <property type="term" value="C:mitochondrion"/>
    <property type="evidence" value="ECO:0007669"/>
    <property type="project" value="InterPro"/>
</dbReference>
<dbReference type="InterPro" id="IPR034629">
    <property type="entry name" value="PTCD2"/>
</dbReference>